<organism evidence="1 3">
    <name type="scientific">Rhizobium tibeticum</name>
    <dbReference type="NCBI Taxonomy" id="501024"/>
    <lineage>
        <taxon>Bacteria</taxon>
        <taxon>Pseudomonadati</taxon>
        <taxon>Pseudomonadota</taxon>
        <taxon>Alphaproteobacteria</taxon>
        <taxon>Hyphomicrobiales</taxon>
        <taxon>Rhizobiaceae</taxon>
        <taxon>Rhizobium/Agrobacterium group</taxon>
        <taxon>Rhizobium</taxon>
    </lineage>
</organism>
<dbReference type="STRING" id="501024.RTCCBAU85039_2356"/>
<reference evidence="2 4" key="2">
    <citation type="submission" date="2016-10" db="EMBL/GenBank/DDBJ databases">
        <authorList>
            <person name="Varghese N."/>
            <person name="Submissions S."/>
        </authorList>
    </citation>
    <scope>NUCLEOTIDE SEQUENCE [LARGE SCALE GENOMIC DNA]</scope>
    <source>
        <strain evidence="2 4">CGMCC 1.7071</strain>
    </source>
</reference>
<evidence type="ECO:0000313" key="1">
    <source>
        <dbReference type="EMBL" id="SEH78713.1"/>
    </source>
</evidence>
<sequence>MALSVRYYLFPEGSDPLRLSQRLVEGLTHGKDAMPQYADTTQRVLGAVVQNEDGKPIHIDRTYGTMWTFNEDGEIREGLQEAVFEAMNSIGTQSSSDTVVSIRPQISRKRYAEKFRWEPSAIDINRVIQDLWPKQKADRLKEAKGVSQRKPALTFEAKHTLDKISAGFWEIAHQIEALKEPSLRGFAFEARKRASDDLEHRHLYNALAEAAVDRLELLKRQKSGKGIWYAVLEVIMTRPEGFSETIQVYHERCDGRDAAVVATRKLLVQHAELFNDYTGLEASVMTDLEWEVMAYPD</sequence>
<evidence type="ECO:0000313" key="2">
    <source>
        <dbReference type="EMBL" id="SEN85515.1"/>
    </source>
</evidence>
<dbReference type="Proteomes" id="UP000198939">
    <property type="component" value="Unassembled WGS sequence"/>
</dbReference>
<dbReference type="EMBL" id="FOCV01000008">
    <property type="protein sequence ID" value="SEN85515.1"/>
    <property type="molecule type" value="Genomic_DNA"/>
</dbReference>
<dbReference type="Proteomes" id="UP000183063">
    <property type="component" value="Unassembled WGS sequence"/>
</dbReference>
<gene>
    <name evidence="1" type="ORF">RTCCBAU85039_2356</name>
    <name evidence="2" type="ORF">SAMN05216228_1008102</name>
</gene>
<evidence type="ECO:0000313" key="3">
    <source>
        <dbReference type="Proteomes" id="UP000183063"/>
    </source>
</evidence>
<reference evidence="3" key="3">
    <citation type="submission" date="2016-10" db="EMBL/GenBank/DDBJ databases">
        <authorList>
            <person name="Wibberg D."/>
        </authorList>
    </citation>
    <scope>NUCLEOTIDE SEQUENCE [LARGE SCALE GENOMIC DNA]</scope>
</reference>
<dbReference type="AlphaFoldDB" id="A0A1H8JYC6"/>
<accession>A0A1H8JYC6</accession>
<dbReference type="OrthoDB" id="8007283at2"/>
<keyword evidence="4" id="KW-1185">Reference proteome</keyword>
<name>A0A1H8JYC6_9HYPH</name>
<dbReference type="EMBL" id="FNXB01000010">
    <property type="protein sequence ID" value="SEH78713.1"/>
    <property type="molecule type" value="Genomic_DNA"/>
</dbReference>
<reference evidence="1" key="1">
    <citation type="submission" date="2016-10" db="EMBL/GenBank/DDBJ databases">
        <authorList>
            <person name="de Groot N.N."/>
        </authorList>
    </citation>
    <scope>NUCLEOTIDE SEQUENCE [LARGE SCALE GENOMIC DNA]</scope>
    <source>
        <strain evidence="1">CCBAU85039</strain>
    </source>
</reference>
<proteinExistence type="predicted"/>
<dbReference type="RefSeq" id="WP_072374936.1">
    <property type="nucleotide sequence ID" value="NZ_FNXB01000010.1"/>
</dbReference>
<evidence type="ECO:0000313" key="4">
    <source>
        <dbReference type="Proteomes" id="UP000198939"/>
    </source>
</evidence>
<protein>
    <submittedName>
        <fullName evidence="1">Uncharacterized protein</fullName>
    </submittedName>
</protein>